<reference evidence="2 3" key="1">
    <citation type="submission" date="2024-06" db="EMBL/GenBank/DDBJ databases">
        <title>The Natural Products Discovery Center: Release of the First 8490 Sequenced Strains for Exploring Actinobacteria Biosynthetic Diversity.</title>
        <authorList>
            <person name="Kalkreuter E."/>
            <person name="Kautsar S.A."/>
            <person name="Yang D."/>
            <person name="Bader C.D."/>
            <person name="Teijaro C.N."/>
            <person name="Fluegel L."/>
            <person name="Davis C.M."/>
            <person name="Simpson J.R."/>
            <person name="Lauterbach L."/>
            <person name="Steele A.D."/>
            <person name="Gui C."/>
            <person name="Meng S."/>
            <person name="Li G."/>
            <person name="Viehrig K."/>
            <person name="Ye F."/>
            <person name="Su P."/>
            <person name="Kiefer A.F."/>
            <person name="Nichols A."/>
            <person name="Cepeda A.J."/>
            <person name="Yan W."/>
            <person name="Fan B."/>
            <person name="Jiang Y."/>
            <person name="Adhikari A."/>
            <person name="Zheng C.-J."/>
            <person name="Schuster L."/>
            <person name="Cowan T.M."/>
            <person name="Smanski M.J."/>
            <person name="Chevrette M.G."/>
            <person name="De Carvalho L.P.S."/>
            <person name="Shen B."/>
        </authorList>
    </citation>
    <scope>NUCLEOTIDE SEQUENCE [LARGE SCALE GENOMIC DNA]</scope>
    <source>
        <strain evidence="2 3">NPDC005137</strain>
    </source>
</reference>
<organism evidence="2 3">
    <name type="scientific">Streptomyces sp. 900116325</name>
    <dbReference type="NCBI Taxonomy" id="3154295"/>
    <lineage>
        <taxon>Bacteria</taxon>
        <taxon>Bacillati</taxon>
        <taxon>Actinomycetota</taxon>
        <taxon>Actinomycetes</taxon>
        <taxon>Kitasatosporales</taxon>
        <taxon>Streptomycetaceae</taxon>
        <taxon>Streptomyces</taxon>
    </lineage>
</organism>
<dbReference type="SUPFAM" id="SSF56747">
    <property type="entry name" value="Prim-pol domain"/>
    <property type="match status" value="1"/>
</dbReference>
<keyword evidence="2" id="KW-0436">Ligase</keyword>
<dbReference type="InterPro" id="IPR014145">
    <property type="entry name" value="LigD_pol_dom"/>
</dbReference>
<feature type="domain" description="DNA ligase D polymerase" evidence="1">
    <location>
        <begin position="30"/>
        <end position="283"/>
    </location>
</feature>
<proteinExistence type="predicted"/>
<dbReference type="NCBIfam" id="TIGR02778">
    <property type="entry name" value="ligD_pol"/>
    <property type="match status" value="1"/>
</dbReference>
<gene>
    <name evidence="2" type="primary">ligD</name>
    <name evidence="2" type="ORF">ABZV61_26230</name>
</gene>
<name>A0ABV2UFG5_9ACTN</name>
<protein>
    <submittedName>
        <fullName evidence="2">Non-homologous end-joining DNA ligase</fullName>
        <ecNumber evidence="2">6.5.1.1</ecNumber>
    </submittedName>
</protein>
<dbReference type="Gene3D" id="3.90.920.10">
    <property type="entry name" value="DNA primase, PRIM domain"/>
    <property type="match status" value="1"/>
</dbReference>
<sequence length="312" mass="35393">MSTRNRIRVGDRTVAISNADKELFPDDGITKAELIDFYRTVSRPLLTHLRGRPLAMERHPDGYGGKSFFHKDVPGYFPDWIHRQEVPKEDGTLTMVVCDDAATLAYLANQACITPHPWLSRIDSLDCPDRLVFDLDPPGDDFEIVRWTAKKLGHLLTEELGLQPAVMTTGSRGLHLVLLLDRRTDFDTTRAFARQVADLLADRHPDKLTTEARKNKRRGRLYLDTLRNAYAQTSVAPYAVRARPHAPVATPLEWGELDNQGIGPQHWTLRNLPDRLSDHGDPWKGLSRCRRSLGPARRRLEVLVREDASSRA</sequence>
<evidence type="ECO:0000313" key="2">
    <source>
        <dbReference type="EMBL" id="MET8436216.1"/>
    </source>
</evidence>
<dbReference type="RefSeq" id="WP_356501971.1">
    <property type="nucleotide sequence ID" value="NZ_JBEXIP010000024.1"/>
</dbReference>
<dbReference type="GO" id="GO:0003910">
    <property type="term" value="F:DNA ligase (ATP) activity"/>
    <property type="evidence" value="ECO:0007669"/>
    <property type="project" value="UniProtKB-EC"/>
</dbReference>
<evidence type="ECO:0000259" key="1">
    <source>
        <dbReference type="Pfam" id="PF21686"/>
    </source>
</evidence>
<dbReference type="InterPro" id="IPR052171">
    <property type="entry name" value="NHEJ_LigD"/>
</dbReference>
<comment type="caution">
    <text evidence="2">The sequence shown here is derived from an EMBL/GenBank/DDBJ whole genome shotgun (WGS) entry which is preliminary data.</text>
</comment>
<dbReference type="EMBL" id="JBEXIP010000024">
    <property type="protein sequence ID" value="MET8436216.1"/>
    <property type="molecule type" value="Genomic_DNA"/>
</dbReference>
<accession>A0ABV2UFG5</accession>
<dbReference type="Pfam" id="PF21686">
    <property type="entry name" value="LigD_Prim-Pol"/>
    <property type="match status" value="1"/>
</dbReference>
<dbReference type="EC" id="6.5.1.1" evidence="2"/>
<dbReference type="PANTHER" id="PTHR42705">
    <property type="entry name" value="BIFUNCTIONAL NON-HOMOLOGOUS END JOINING PROTEIN LIGD"/>
    <property type="match status" value="1"/>
</dbReference>
<evidence type="ECO:0000313" key="3">
    <source>
        <dbReference type="Proteomes" id="UP001550044"/>
    </source>
</evidence>
<dbReference type="Proteomes" id="UP001550044">
    <property type="component" value="Unassembled WGS sequence"/>
</dbReference>
<keyword evidence="3" id="KW-1185">Reference proteome</keyword>
<dbReference type="PANTHER" id="PTHR42705:SF2">
    <property type="entry name" value="BIFUNCTIONAL NON-HOMOLOGOUS END JOINING PROTEIN LIGD"/>
    <property type="match status" value="1"/>
</dbReference>
<dbReference type="CDD" id="cd04861">
    <property type="entry name" value="LigD_Pol_like"/>
    <property type="match status" value="1"/>
</dbReference>